<evidence type="ECO:0000313" key="3">
    <source>
        <dbReference type="Proteomes" id="UP001460202"/>
    </source>
</evidence>
<accession>A0ABV1GWC6</accession>
<gene>
    <name evidence="2" type="ORF">WMO46_04740</name>
</gene>
<reference evidence="2 3" key="1">
    <citation type="submission" date="2024-03" db="EMBL/GenBank/DDBJ databases">
        <title>Human intestinal bacterial collection.</title>
        <authorList>
            <person name="Pauvert C."/>
            <person name="Hitch T.C.A."/>
            <person name="Clavel T."/>
        </authorList>
    </citation>
    <scope>NUCLEOTIDE SEQUENCE [LARGE SCALE GENOMIC DNA]</scope>
    <source>
        <strain evidence="2 3">CLA-KB-H122</strain>
    </source>
</reference>
<organism evidence="2 3">
    <name type="scientific">Alistipes intestinihominis</name>
    <dbReference type="NCBI Taxonomy" id="3133172"/>
    <lineage>
        <taxon>Bacteria</taxon>
        <taxon>Pseudomonadati</taxon>
        <taxon>Bacteroidota</taxon>
        <taxon>Bacteroidia</taxon>
        <taxon>Bacteroidales</taxon>
        <taxon>Rikenellaceae</taxon>
        <taxon>Alistipes</taxon>
    </lineage>
</organism>
<feature type="signal peptide" evidence="1">
    <location>
        <begin position="1"/>
        <end position="21"/>
    </location>
</feature>
<feature type="chain" id="PRO_5046317842" evidence="1">
    <location>
        <begin position="22"/>
        <end position="242"/>
    </location>
</feature>
<name>A0ABV1GWC6_9BACT</name>
<dbReference type="EMBL" id="JBBMFL010000004">
    <property type="protein sequence ID" value="MEQ2544253.1"/>
    <property type="molecule type" value="Genomic_DNA"/>
</dbReference>
<evidence type="ECO:0000256" key="1">
    <source>
        <dbReference type="SAM" id="SignalP"/>
    </source>
</evidence>
<keyword evidence="3" id="KW-1185">Reference proteome</keyword>
<keyword evidence="1" id="KW-0732">Signal</keyword>
<evidence type="ECO:0000313" key="2">
    <source>
        <dbReference type="EMBL" id="MEQ2544253.1"/>
    </source>
</evidence>
<proteinExistence type="predicted"/>
<dbReference type="Proteomes" id="UP001460202">
    <property type="component" value="Unassembled WGS sequence"/>
</dbReference>
<comment type="caution">
    <text evidence="2">The sequence shown here is derived from an EMBL/GenBank/DDBJ whole genome shotgun (WGS) entry which is preliminary data.</text>
</comment>
<sequence>MKRILLGALAAAALFGTNHVAARNEGVSFGGGSDLVSSYYWRGVRESGPALQPALTMTAGNFSVTAWGSVDFSDSGYKEMDLTLAYQLGPVTLSVADLYWTGHDDDRYFVFDSRSPHRIEVGASWVVSEKLPFTLSWYTILFGAADRNHKGERAYASYFEVACPFTVKTIDMKAGVGMVPWNAAATYNCGDRDFYVQNVFLNAGKTWDIKGADGMKIGIFTNLIWNPALDDVNFVGGFSFRM</sequence>
<protein>
    <submittedName>
        <fullName evidence="2">Uncharacterized protein</fullName>
    </submittedName>
</protein>